<gene>
    <name evidence="1" type="ORF">RINTHH_9770</name>
</gene>
<dbReference type="RefSeq" id="WP_008233318.1">
    <property type="nucleotide sequence ID" value="NZ_CAIY01000036.1"/>
</dbReference>
<keyword evidence="2" id="KW-1185">Reference proteome</keyword>
<dbReference type="AlphaFoldDB" id="M1WYY5"/>
<evidence type="ECO:0000313" key="1">
    <source>
        <dbReference type="EMBL" id="CCH67132.1"/>
    </source>
</evidence>
<dbReference type="Proteomes" id="UP000053051">
    <property type="component" value="Unassembled WGS sequence"/>
</dbReference>
<comment type="caution">
    <text evidence="1">The sequence shown here is derived from an EMBL/GenBank/DDBJ whole genome shotgun (WGS) entry which is preliminary data.</text>
</comment>
<accession>M1WYY5</accession>
<name>M1WYY5_9NOST</name>
<reference evidence="2" key="2">
    <citation type="submission" date="2016-01" db="EMBL/GenBank/DDBJ databases">
        <title>Diatom-associated endosymboitic cyanobacterium lacks core nitrogen metabolism enzymes.</title>
        <authorList>
            <person name="Hilton J.A."/>
            <person name="Foster R.A."/>
            <person name="Tripp H.J."/>
            <person name="Carter B.J."/>
            <person name="Zehr J.P."/>
            <person name="Villareal T.A."/>
        </authorList>
    </citation>
    <scope>NUCLEOTIDE SEQUENCE [LARGE SCALE GENOMIC DNA]</scope>
    <source>
        <strain evidence="2">HH01</strain>
    </source>
</reference>
<evidence type="ECO:0000313" key="2">
    <source>
        <dbReference type="Proteomes" id="UP000053051"/>
    </source>
</evidence>
<dbReference type="STRING" id="1165094.RINTHH_9770"/>
<protein>
    <submittedName>
        <fullName evidence="1">Uncharacterized protein</fullName>
    </submittedName>
</protein>
<dbReference type="EMBL" id="CAIY01000036">
    <property type="protein sequence ID" value="CCH67132.1"/>
    <property type="molecule type" value="Genomic_DNA"/>
</dbReference>
<proteinExistence type="predicted"/>
<organism evidence="1 2">
    <name type="scientific">Richelia intracellularis HH01</name>
    <dbReference type="NCBI Taxonomy" id="1165094"/>
    <lineage>
        <taxon>Bacteria</taxon>
        <taxon>Bacillati</taxon>
        <taxon>Cyanobacteriota</taxon>
        <taxon>Cyanophyceae</taxon>
        <taxon>Nostocales</taxon>
        <taxon>Nostocaceae</taxon>
        <taxon>Richelia</taxon>
    </lineage>
</organism>
<reference evidence="1 2" key="1">
    <citation type="submission" date="2012-05" db="EMBL/GenBank/DDBJ databases">
        <authorList>
            <person name="Hilton J."/>
        </authorList>
    </citation>
    <scope>NUCLEOTIDE SEQUENCE [LARGE SCALE GENOMIC DNA]</scope>
    <source>
        <strain evidence="1 2">HH01</strain>
    </source>
</reference>
<sequence>MCYGLVYDISGQCQRVIDGAVETPITPLIITGFSKNGGLQVLGLILLTSIGKI</sequence>